<dbReference type="InterPro" id="IPR035012">
    <property type="entry name" value="Tensin-like_SH2"/>
</dbReference>
<organism evidence="8 9">
    <name type="scientific">Coptotermes formosanus</name>
    <name type="common">Formosan subterranean termite</name>
    <dbReference type="NCBI Taxonomy" id="36987"/>
    <lineage>
        <taxon>Eukaryota</taxon>
        <taxon>Metazoa</taxon>
        <taxon>Ecdysozoa</taxon>
        <taxon>Arthropoda</taxon>
        <taxon>Hexapoda</taxon>
        <taxon>Insecta</taxon>
        <taxon>Pterygota</taxon>
        <taxon>Neoptera</taxon>
        <taxon>Polyneoptera</taxon>
        <taxon>Dictyoptera</taxon>
        <taxon>Blattodea</taxon>
        <taxon>Blattoidea</taxon>
        <taxon>Termitoidae</taxon>
        <taxon>Rhinotermitidae</taxon>
        <taxon>Coptotermes</taxon>
    </lineage>
</organism>
<feature type="compositionally biased region" description="Polar residues" evidence="6">
    <location>
        <begin position="355"/>
        <end position="366"/>
    </location>
</feature>
<comment type="similarity">
    <text evidence="1">Belongs to the PTEN phosphatase protein family.</text>
</comment>
<dbReference type="Gene3D" id="2.30.29.30">
    <property type="entry name" value="Pleckstrin-homology domain (PH domain)/Phosphotyrosine-binding domain (PTB)"/>
    <property type="match status" value="1"/>
</dbReference>
<dbReference type="SMART" id="SM00252">
    <property type="entry name" value="SH2"/>
    <property type="match status" value="1"/>
</dbReference>
<dbReference type="InParanoid" id="A0A6L2PTM9"/>
<dbReference type="InterPro" id="IPR036860">
    <property type="entry name" value="SH2_dom_sf"/>
</dbReference>
<gene>
    <name evidence="8" type="ORF">Cfor_03556</name>
</gene>
<evidence type="ECO:0000256" key="3">
    <source>
        <dbReference type="ARBA" id="ARBA00022912"/>
    </source>
</evidence>
<keyword evidence="3" id="KW-0904">Protein phosphatase</keyword>
<accession>A0A6L2PTM9</accession>
<dbReference type="GO" id="GO:0004721">
    <property type="term" value="F:phosphoprotein phosphatase activity"/>
    <property type="evidence" value="ECO:0007669"/>
    <property type="project" value="UniProtKB-KW"/>
</dbReference>
<dbReference type="InterPro" id="IPR000980">
    <property type="entry name" value="SH2"/>
</dbReference>
<dbReference type="InterPro" id="IPR033929">
    <property type="entry name" value="Tensin_PTB"/>
</dbReference>
<keyword evidence="9" id="KW-1185">Reference proteome</keyword>
<reference evidence="9" key="1">
    <citation type="submission" date="2020-01" db="EMBL/GenBank/DDBJ databases">
        <title>Draft genome sequence of the Termite Coptotermes fromosanus.</title>
        <authorList>
            <person name="Itakura S."/>
            <person name="Yosikawa Y."/>
            <person name="Umezawa K."/>
        </authorList>
    </citation>
    <scope>NUCLEOTIDE SEQUENCE [LARGE SCALE GENOMIC DNA]</scope>
</reference>
<keyword evidence="2" id="KW-0378">Hydrolase</keyword>
<feature type="compositionally biased region" description="Polar residues" evidence="6">
    <location>
        <begin position="390"/>
        <end position="412"/>
    </location>
</feature>
<sequence>MNEFDVVELVCQEVSYLCGLSESSAASASRSASVTCPGVAHIVGIAGSSNSLTWLQRQQQKLRERREVQMRTERYPQESRLITELRNIQQHSYSRVLRPSASHRADGYTSDTTHFADDDDDQEDFSIPLHINTATTSPSHKLNSVGSAPASPLLPNRTSSRRYYGTATTLSHQSPSVSYPSGIVGPLGRQKSDSAFDKERPFVAVKRAHEQTRKFKEIQSPPTSPQAVLAAYPLGLALPHHAEHCNKDPQADSAGLLTMVEEQQQQTSTLRRGAGGGVGRSTTNTTITSSTNSNNNHQQPDALASLMASLAASSAPASASSNTNSTAWHQQVMYSVLASERRAIRGLRYREDSVSSWRTTSVSDETGSPPRSSSPRPQTPAFPVHPRTPYVNSSSQQFDPATSSTGLPPKSPTTQRCVGGDFMWFGKCIWKFQRYILPEGNCQSRWLHIAEDLVLKQFCIMMLYLQSTALQNGSTGQSSPTVYYGHSRRSSLHSNSEPAQEVSPAHVKFVRDTSRFWYRPTISREEAINMLRDQAPGTFVVRDSNSFPGAFGLALKVVTPPPNLQNKTNDPASELVRHFLIEPTSRGVKLKGCSNEPVFSSLSALVYQHSLMPMALPCRLLLPDADASRLPAESPSTVSTAQLLLAQGAACNVLYLYTLDTESLTGPHAVKKAVHHMFSTRPLPMATVVHFKVSGQGITLTDNKRQLFFRRHYPVATISYCGLDPDDHRWSQKSDETGMPISSNRCFGFVARKPASKTDNQCHIFAELEPEQPAAAIVNFVSKVMMSGASAKANIV</sequence>
<dbReference type="CDD" id="cd01213">
    <property type="entry name" value="PTB_tensin"/>
    <property type="match status" value="1"/>
</dbReference>
<feature type="region of interest" description="Disordered" evidence="6">
    <location>
        <begin position="355"/>
        <end position="412"/>
    </location>
</feature>
<dbReference type="GO" id="GO:0005925">
    <property type="term" value="C:focal adhesion"/>
    <property type="evidence" value="ECO:0007669"/>
    <property type="project" value="TreeGrafter"/>
</dbReference>
<dbReference type="Proteomes" id="UP000502823">
    <property type="component" value="Unassembled WGS sequence"/>
</dbReference>
<dbReference type="InterPro" id="IPR006020">
    <property type="entry name" value="PTB/PI_dom"/>
</dbReference>
<dbReference type="SMART" id="SM00462">
    <property type="entry name" value="PTB"/>
    <property type="match status" value="1"/>
</dbReference>
<dbReference type="PANTHER" id="PTHR45734">
    <property type="entry name" value="TENSIN"/>
    <property type="match status" value="1"/>
</dbReference>
<dbReference type="InterPro" id="IPR051484">
    <property type="entry name" value="Tensin_PTEN_phosphatase"/>
</dbReference>
<dbReference type="AlphaFoldDB" id="A0A6L2PTM9"/>
<evidence type="ECO:0000256" key="5">
    <source>
        <dbReference type="PROSITE-ProRule" id="PRU00191"/>
    </source>
</evidence>
<feature type="compositionally biased region" description="Polar residues" evidence="6">
    <location>
        <begin position="132"/>
        <end position="146"/>
    </location>
</feature>
<feature type="compositionally biased region" description="Low complexity" evidence="6">
    <location>
        <begin position="281"/>
        <end position="299"/>
    </location>
</feature>
<dbReference type="OrthoDB" id="6273691at2759"/>
<comment type="caution">
    <text evidence="8">The sequence shown here is derived from an EMBL/GenBank/DDBJ whole genome shotgun (WGS) entry which is preliminary data.</text>
</comment>
<feature type="region of interest" description="Disordered" evidence="6">
    <location>
        <begin position="262"/>
        <end position="299"/>
    </location>
</feature>
<dbReference type="InterPro" id="IPR013625">
    <property type="entry name" value="PTB"/>
</dbReference>
<dbReference type="SUPFAM" id="SSF55550">
    <property type="entry name" value="SH2 domain"/>
    <property type="match status" value="1"/>
</dbReference>
<evidence type="ECO:0000256" key="6">
    <source>
        <dbReference type="SAM" id="MobiDB-lite"/>
    </source>
</evidence>
<dbReference type="PROSITE" id="PS50001">
    <property type="entry name" value="SH2"/>
    <property type="match status" value="1"/>
</dbReference>
<evidence type="ECO:0000313" key="9">
    <source>
        <dbReference type="Proteomes" id="UP000502823"/>
    </source>
</evidence>
<evidence type="ECO:0000256" key="1">
    <source>
        <dbReference type="ARBA" id="ARBA00007881"/>
    </source>
</evidence>
<evidence type="ECO:0000313" key="8">
    <source>
        <dbReference type="EMBL" id="GFG35973.1"/>
    </source>
</evidence>
<feature type="region of interest" description="Disordered" evidence="6">
    <location>
        <begin position="473"/>
        <end position="498"/>
    </location>
</feature>
<evidence type="ECO:0000256" key="2">
    <source>
        <dbReference type="ARBA" id="ARBA00022801"/>
    </source>
</evidence>
<evidence type="ECO:0000259" key="7">
    <source>
        <dbReference type="PROSITE" id="PS50001"/>
    </source>
</evidence>
<feature type="region of interest" description="Disordered" evidence="6">
    <location>
        <begin position="96"/>
        <end position="159"/>
    </location>
</feature>
<dbReference type="Pfam" id="PF08416">
    <property type="entry name" value="PTB"/>
    <property type="match status" value="1"/>
</dbReference>
<feature type="domain" description="SH2" evidence="7">
    <location>
        <begin position="517"/>
        <end position="624"/>
    </location>
</feature>
<dbReference type="InterPro" id="IPR011993">
    <property type="entry name" value="PH-like_dom_sf"/>
</dbReference>
<protein>
    <recommendedName>
        <fullName evidence="7">SH2 domain-containing protein</fullName>
    </recommendedName>
</protein>
<name>A0A6L2PTM9_COPFO</name>
<dbReference type="Pfam" id="PF00017">
    <property type="entry name" value="SH2"/>
    <property type="match status" value="1"/>
</dbReference>
<dbReference type="EMBL" id="BLKM01000588">
    <property type="protein sequence ID" value="GFG35973.1"/>
    <property type="molecule type" value="Genomic_DNA"/>
</dbReference>
<dbReference type="PANTHER" id="PTHR45734:SF10">
    <property type="entry name" value="BLISTERY, ISOFORM A"/>
    <property type="match status" value="1"/>
</dbReference>
<proteinExistence type="inferred from homology"/>
<dbReference type="CDD" id="cd09927">
    <property type="entry name" value="SH2_Tensin_like"/>
    <property type="match status" value="1"/>
</dbReference>
<dbReference type="Gene3D" id="3.30.505.10">
    <property type="entry name" value="SH2 domain"/>
    <property type="match status" value="1"/>
</dbReference>
<dbReference type="SUPFAM" id="SSF50729">
    <property type="entry name" value="PH domain-like"/>
    <property type="match status" value="1"/>
</dbReference>
<keyword evidence="4 5" id="KW-0727">SH2 domain</keyword>
<evidence type="ECO:0000256" key="4">
    <source>
        <dbReference type="ARBA" id="ARBA00022999"/>
    </source>
</evidence>